<proteinExistence type="predicted"/>
<dbReference type="EMBL" id="RRZC01000004">
    <property type="protein sequence ID" value="MBE0403078.1"/>
    <property type="molecule type" value="Genomic_DNA"/>
</dbReference>
<feature type="region of interest" description="Disordered" evidence="1">
    <location>
        <begin position="122"/>
        <end position="150"/>
    </location>
</feature>
<protein>
    <submittedName>
        <fullName evidence="2">Uncharacterized protein</fullName>
    </submittedName>
</protein>
<evidence type="ECO:0000313" key="2">
    <source>
        <dbReference type="EMBL" id="MBE0403078.1"/>
    </source>
</evidence>
<evidence type="ECO:0000256" key="1">
    <source>
        <dbReference type="SAM" id="MobiDB-lite"/>
    </source>
</evidence>
<sequence length="150" mass="16372">MIAALKGRAAGLAVSGLALLSAYLYWQHVTSQRDAYQAEVERQRERAEILQEHQQWQRQQIETLNGAMAERDRTLTIIADDIRASTSALQSLGETDAEARNWMGGGLPGGITDWVRELQRSTDGDAVLRPRGAAASNESAPSPFLNPAGK</sequence>
<keyword evidence="3" id="KW-1185">Reference proteome</keyword>
<gene>
    <name evidence="2" type="ORF">EI163_05830</name>
</gene>
<organism evidence="2 3">
    <name type="scientific">Halomonas citrativorans</name>
    <dbReference type="NCBI Taxonomy" id="2742612"/>
    <lineage>
        <taxon>Bacteria</taxon>
        <taxon>Pseudomonadati</taxon>
        <taxon>Pseudomonadota</taxon>
        <taxon>Gammaproteobacteria</taxon>
        <taxon>Oceanospirillales</taxon>
        <taxon>Halomonadaceae</taxon>
        <taxon>Halomonas</taxon>
    </lineage>
</organism>
<name>A0ABR9F9C3_9GAMM</name>
<evidence type="ECO:0000313" key="3">
    <source>
        <dbReference type="Proteomes" id="UP000754821"/>
    </source>
</evidence>
<comment type="caution">
    <text evidence="2">The sequence shown here is derived from an EMBL/GenBank/DDBJ whole genome shotgun (WGS) entry which is preliminary data.</text>
</comment>
<reference evidence="2 3" key="1">
    <citation type="submission" date="2020-07" db="EMBL/GenBank/DDBJ databases">
        <title>Halophilic bacteria isolated from french cheeses.</title>
        <authorList>
            <person name="Kothe C.I."/>
            <person name="Farah-Kraiem B."/>
            <person name="Renault P."/>
            <person name="Dridi B."/>
        </authorList>
    </citation>
    <scope>NUCLEOTIDE SEQUENCE [LARGE SCALE GENOMIC DNA]</scope>
    <source>
        <strain evidence="2 3">FME16</strain>
    </source>
</reference>
<dbReference type="RefSeq" id="WP_192527036.1">
    <property type="nucleotide sequence ID" value="NZ_RRZC01000004.1"/>
</dbReference>
<accession>A0ABR9F9C3</accession>
<dbReference type="Proteomes" id="UP000754821">
    <property type="component" value="Unassembled WGS sequence"/>
</dbReference>